<feature type="domain" description="C-methyltransferase" evidence="2">
    <location>
        <begin position="251"/>
        <end position="407"/>
    </location>
</feature>
<dbReference type="GO" id="GO:0032259">
    <property type="term" value="P:methylation"/>
    <property type="evidence" value="ECO:0007669"/>
    <property type="project" value="UniProtKB-KW"/>
</dbReference>
<comment type="caution">
    <text evidence="3">The sequence shown here is derived from an EMBL/GenBank/DDBJ whole genome shotgun (WGS) entry which is preliminary data.</text>
</comment>
<evidence type="ECO:0000259" key="2">
    <source>
        <dbReference type="Pfam" id="PF08484"/>
    </source>
</evidence>
<evidence type="ECO:0000313" key="3">
    <source>
        <dbReference type="EMBL" id="OGG40910.1"/>
    </source>
</evidence>
<dbReference type="InterPro" id="IPR029063">
    <property type="entry name" value="SAM-dependent_MTases_sf"/>
</dbReference>
<dbReference type="Pfam" id="PF08421">
    <property type="entry name" value="Methyltransf_13"/>
    <property type="match status" value="1"/>
</dbReference>
<dbReference type="Gene3D" id="3.40.50.150">
    <property type="entry name" value="Vaccinia Virus protein VP39"/>
    <property type="match status" value="1"/>
</dbReference>
<feature type="domain" description="Methyltransferase putative zinc binding" evidence="1">
    <location>
        <begin position="12"/>
        <end position="73"/>
    </location>
</feature>
<sequence length="415" mass="46932">MSNNTSKIVTNCQICGQTPLESILFLGYLPPAEDFHSIGERPKEEQSYPAEILYCKNCHLVQSGLIVNQTVIFPKSYAYISSNTKLLRDNFAELYGEVSSMFGLKQEDLVVDIGSNDGNLLSNFKDKAKVLGVTPEDIGKIAIERGIPTLLDYFTKEIAEKIKKEYGTAKIITATNAFAHIDNVNDLVESILEVLQDDGLFITESHYLLQLIKMNQFDSVYHEHLRHYSLHSLKYLLETHGLQIIHAKQIPTHAGSIRVYAARKDKYPVQDTVPALLDEEKKTILSKEALDDFRKRTMLAKLDLVALLRDIKKRGGRVYGIGAPFRGTTLIKYVGIDEGIVDCVLEVQSSPKINKYIPGTLIPILEESKLYEDQPEYALLFSWQITDELVQKLKERGFRGDFIVPLPTPRIIKNK</sequence>
<gene>
    <name evidence="3" type="ORF">A3A21_01410</name>
</gene>
<reference evidence="3 4" key="1">
    <citation type="journal article" date="2016" name="Nat. Commun.">
        <title>Thousands of microbial genomes shed light on interconnected biogeochemical processes in an aquifer system.</title>
        <authorList>
            <person name="Anantharaman K."/>
            <person name="Brown C.T."/>
            <person name="Hug L.A."/>
            <person name="Sharon I."/>
            <person name="Castelle C.J."/>
            <person name="Probst A.J."/>
            <person name="Thomas B.C."/>
            <person name="Singh A."/>
            <person name="Wilkins M.J."/>
            <person name="Karaoz U."/>
            <person name="Brodie E.L."/>
            <person name="Williams K.H."/>
            <person name="Hubbard S.S."/>
            <person name="Banfield J.F."/>
        </authorList>
    </citation>
    <scope>NUCLEOTIDE SEQUENCE [LARGE SCALE GENOMIC DNA]</scope>
</reference>
<keyword evidence="3" id="KW-0808">Transferase</keyword>
<dbReference type="Gene3D" id="3.40.50.720">
    <property type="entry name" value="NAD(P)-binding Rossmann-like Domain"/>
    <property type="match status" value="1"/>
</dbReference>
<dbReference type="InterPro" id="IPR038576">
    <property type="entry name" value="Methyltransf_Zn-bd_dom_put_sf"/>
</dbReference>
<dbReference type="EMBL" id="MFKK01000017">
    <property type="protein sequence ID" value="OGG40910.1"/>
    <property type="molecule type" value="Genomic_DNA"/>
</dbReference>
<dbReference type="PANTHER" id="PTHR43861">
    <property type="entry name" value="TRANS-ACONITATE 2-METHYLTRANSFERASE-RELATED"/>
    <property type="match status" value="1"/>
</dbReference>
<evidence type="ECO:0000313" key="4">
    <source>
        <dbReference type="Proteomes" id="UP000176996"/>
    </source>
</evidence>
<name>A0A1F6BVG6_9BACT</name>
<dbReference type="GO" id="GO:0008168">
    <property type="term" value="F:methyltransferase activity"/>
    <property type="evidence" value="ECO:0007669"/>
    <property type="project" value="UniProtKB-KW"/>
</dbReference>
<dbReference type="Gene3D" id="6.20.50.110">
    <property type="entry name" value="Methyltransferase, zinc-binding domain"/>
    <property type="match status" value="1"/>
</dbReference>
<dbReference type="Proteomes" id="UP000176996">
    <property type="component" value="Unassembled WGS sequence"/>
</dbReference>
<dbReference type="Pfam" id="PF13489">
    <property type="entry name" value="Methyltransf_23"/>
    <property type="match status" value="1"/>
</dbReference>
<dbReference type="InterPro" id="IPR013691">
    <property type="entry name" value="MeTrfase_14"/>
</dbReference>
<protein>
    <submittedName>
        <fullName evidence="3">Methyltransferase</fullName>
    </submittedName>
</protein>
<keyword evidence="3" id="KW-0489">Methyltransferase</keyword>
<dbReference type="SUPFAM" id="SSF53335">
    <property type="entry name" value="S-adenosyl-L-methionine-dependent methyltransferases"/>
    <property type="match status" value="1"/>
</dbReference>
<proteinExistence type="predicted"/>
<organism evidence="3 4">
    <name type="scientific">Candidatus Jorgensenbacteria bacterium RIFCSPLOWO2_01_FULL_45_25b</name>
    <dbReference type="NCBI Taxonomy" id="1798471"/>
    <lineage>
        <taxon>Bacteria</taxon>
        <taxon>Candidatus Joergenseniibacteriota</taxon>
    </lineage>
</organism>
<dbReference type="InterPro" id="IPR013630">
    <property type="entry name" value="Methyltransf_Zn-bd_dom_put"/>
</dbReference>
<dbReference type="AlphaFoldDB" id="A0A1F6BVG6"/>
<dbReference type="PANTHER" id="PTHR43861:SF5">
    <property type="entry name" value="BLL5978 PROTEIN"/>
    <property type="match status" value="1"/>
</dbReference>
<dbReference type="STRING" id="1798471.A3A21_01410"/>
<evidence type="ECO:0000259" key="1">
    <source>
        <dbReference type="Pfam" id="PF08421"/>
    </source>
</evidence>
<dbReference type="Pfam" id="PF08484">
    <property type="entry name" value="Methyltransf_14"/>
    <property type="match status" value="1"/>
</dbReference>
<accession>A0A1F6BVG6</accession>